<feature type="transmembrane region" description="Helical" evidence="6">
    <location>
        <begin position="12"/>
        <end position="31"/>
    </location>
</feature>
<dbReference type="Pfam" id="PF04138">
    <property type="entry name" value="GtrA_DPMS_TM"/>
    <property type="match status" value="1"/>
</dbReference>
<protein>
    <recommendedName>
        <fullName evidence="7">GtrA/DPMS transmembrane domain-containing protein</fullName>
    </recommendedName>
</protein>
<dbReference type="Proteomes" id="UP000176864">
    <property type="component" value="Unassembled WGS sequence"/>
</dbReference>
<name>A0A1F5NJS5_9BACT</name>
<evidence type="ECO:0000256" key="4">
    <source>
        <dbReference type="ARBA" id="ARBA00022989"/>
    </source>
</evidence>
<feature type="transmembrane region" description="Helical" evidence="6">
    <location>
        <begin position="37"/>
        <end position="57"/>
    </location>
</feature>
<accession>A0A1F5NJS5</accession>
<evidence type="ECO:0000256" key="3">
    <source>
        <dbReference type="ARBA" id="ARBA00022692"/>
    </source>
</evidence>
<keyword evidence="4 6" id="KW-1133">Transmembrane helix</keyword>
<dbReference type="EMBL" id="MFEK01000016">
    <property type="protein sequence ID" value="OGE77794.1"/>
    <property type="molecule type" value="Genomic_DNA"/>
</dbReference>
<feature type="transmembrane region" description="Helical" evidence="6">
    <location>
        <begin position="77"/>
        <end position="96"/>
    </location>
</feature>
<organism evidence="8 9">
    <name type="scientific">Candidatus Doudnabacteria bacterium RIFCSPHIGHO2_01_FULL_46_14</name>
    <dbReference type="NCBI Taxonomy" id="1817824"/>
    <lineage>
        <taxon>Bacteria</taxon>
        <taxon>Candidatus Doudnaibacteriota</taxon>
    </lineage>
</organism>
<dbReference type="STRING" id="1817824.A2751_01935"/>
<evidence type="ECO:0000313" key="8">
    <source>
        <dbReference type="EMBL" id="OGE77794.1"/>
    </source>
</evidence>
<evidence type="ECO:0000256" key="6">
    <source>
        <dbReference type="SAM" id="Phobius"/>
    </source>
</evidence>
<dbReference type="AlphaFoldDB" id="A0A1F5NJS5"/>
<dbReference type="InterPro" id="IPR051401">
    <property type="entry name" value="GtrA_CellWall_Glycosyl"/>
</dbReference>
<feature type="transmembrane region" description="Helical" evidence="6">
    <location>
        <begin position="102"/>
        <end position="122"/>
    </location>
</feature>
<evidence type="ECO:0000256" key="2">
    <source>
        <dbReference type="ARBA" id="ARBA00009399"/>
    </source>
</evidence>
<sequence>MPVSHRSSQILRFLSAGSVGVTLYYLILYTLTDWAGVWYIASAVIGRTVSFSLTFILHRFWTFGEKSRANALNQAALYTCMGVGIFVANMAMLYTLVEHGGLWYMAAQVITSVTLTTIAYFISRKIFAN</sequence>
<feature type="domain" description="GtrA/DPMS transmembrane" evidence="7">
    <location>
        <begin position="12"/>
        <end position="126"/>
    </location>
</feature>
<dbReference type="PANTHER" id="PTHR38459">
    <property type="entry name" value="PROPHAGE BACTOPRENOL-LINKED GLUCOSE TRANSLOCASE HOMOLOG"/>
    <property type="match status" value="1"/>
</dbReference>
<proteinExistence type="inferred from homology"/>
<evidence type="ECO:0000259" key="7">
    <source>
        <dbReference type="Pfam" id="PF04138"/>
    </source>
</evidence>
<comment type="similarity">
    <text evidence="2">Belongs to the GtrA family.</text>
</comment>
<evidence type="ECO:0000256" key="5">
    <source>
        <dbReference type="ARBA" id="ARBA00023136"/>
    </source>
</evidence>
<comment type="caution">
    <text evidence="8">The sequence shown here is derived from an EMBL/GenBank/DDBJ whole genome shotgun (WGS) entry which is preliminary data.</text>
</comment>
<evidence type="ECO:0000256" key="1">
    <source>
        <dbReference type="ARBA" id="ARBA00004141"/>
    </source>
</evidence>
<dbReference type="GO" id="GO:0000271">
    <property type="term" value="P:polysaccharide biosynthetic process"/>
    <property type="evidence" value="ECO:0007669"/>
    <property type="project" value="InterPro"/>
</dbReference>
<comment type="subcellular location">
    <subcellularLocation>
        <location evidence="1">Membrane</location>
        <topology evidence="1">Multi-pass membrane protein</topology>
    </subcellularLocation>
</comment>
<keyword evidence="5 6" id="KW-0472">Membrane</keyword>
<keyword evidence="3 6" id="KW-0812">Transmembrane</keyword>
<dbReference type="InterPro" id="IPR007267">
    <property type="entry name" value="GtrA_DPMS_TM"/>
</dbReference>
<evidence type="ECO:0000313" key="9">
    <source>
        <dbReference type="Proteomes" id="UP000176864"/>
    </source>
</evidence>
<dbReference type="PANTHER" id="PTHR38459:SF1">
    <property type="entry name" value="PROPHAGE BACTOPRENOL-LINKED GLUCOSE TRANSLOCASE HOMOLOG"/>
    <property type="match status" value="1"/>
</dbReference>
<reference evidence="8 9" key="1">
    <citation type="journal article" date="2016" name="Nat. Commun.">
        <title>Thousands of microbial genomes shed light on interconnected biogeochemical processes in an aquifer system.</title>
        <authorList>
            <person name="Anantharaman K."/>
            <person name="Brown C.T."/>
            <person name="Hug L.A."/>
            <person name="Sharon I."/>
            <person name="Castelle C.J."/>
            <person name="Probst A.J."/>
            <person name="Thomas B.C."/>
            <person name="Singh A."/>
            <person name="Wilkins M.J."/>
            <person name="Karaoz U."/>
            <person name="Brodie E.L."/>
            <person name="Williams K.H."/>
            <person name="Hubbard S.S."/>
            <person name="Banfield J.F."/>
        </authorList>
    </citation>
    <scope>NUCLEOTIDE SEQUENCE [LARGE SCALE GENOMIC DNA]</scope>
</reference>
<gene>
    <name evidence="8" type="ORF">A2751_01935</name>
</gene>
<dbReference type="GO" id="GO:0005886">
    <property type="term" value="C:plasma membrane"/>
    <property type="evidence" value="ECO:0007669"/>
    <property type="project" value="TreeGrafter"/>
</dbReference>